<feature type="signal peptide" evidence="1">
    <location>
        <begin position="1"/>
        <end position="24"/>
    </location>
</feature>
<proteinExistence type="predicted"/>
<protein>
    <submittedName>
        <fullName evidence="2">Putative sugar uptake ABC transporter periplasmic solute-binding protein</fullName>
    </submittedName>
</protein>
<dbReference type="Gene3D" id="3.40.190.10">
    <property type="entry name" value="Periplasmic binding protein-like II"/>
    <property type="match status" value="2"/>
</dbReference>
<dbReference type="InterPro" id="IPR050490">
    <property type="entry name" value="Bact_solute-bd_prot1"/>
</dbReference>
<dbReference type="Pfam" id="PF01547">
    <property type="entry name" value="SBP_bac_1"/>
    <property type="match status" value="1"/>
</dbReference>
<organism evidence="2">
    <name type="scientific">uncultured bacterium Contig394</name>
    <dbReference type="NCBI Taxonomy" id="1393566"/>
    <lineage>
        <taxon>Bacteria</taxon>
        <taxon>environmental samples</taxon>
    </lineage>
</organism>
<accession>W0FUE1</accession>
<dbReference type="PANTHER" id="PTHR43649">
    <property type="entry name" value="ARABINOSE-BINDING PROTEIN-RELATED"/>
    <property type="match status" value="1"/>
</dbReference>
<name>W0FUE1_9BACT</name>
<sequence>MKKALSLILALGMLMAMFAVQASAEGITLNAIFMKQAGYSEDDVTAMTQAFTESTGIQVNPTFVAYEELAPKILTSAASGGYDVILGDCIWPAQFAKAGLVLDVTDRVSALDLDDIYQGALDATKYEGKYYGMPWLNDVKYMFVNMELLKQAGIEEAPTTWDALIEDAKICKEQGICEYPIVGCYAQAECLICDYTCIAGSFGGSFVDENNQPTLNSPENIAALDFMAQTLTDGLCNPKSLEMIEDDVLSTFAAGNAVFAINWTYQYASMNDESQSAVVGQGVITPIPGTDKAVSATVNGGMPLMITAGCQHPDEAWQYMLFLASKEMQAKYCANALPIWKSLYTDPQVIETAGAEVVAASQIQFDYIQNRPMVPYYNELSTAMQTEIQLVLLGQKTAEEALTGLQTTALELADR</sequence>
<dbReference type="SUPFAM" id="SSF53850">
    <property type="entry name" value="Periplasmic binding protein-like II"/>
    <property type="match status" value="1"/>
</dbReference>
<keyword evidence="1" id="KW-0732">Signal</keyword>
<dbReference type="PANTHER" id="PTHR43649:SF12">
    <property type="entry name" value="DIACETYLCHITOBIOSE BINDING PROTEIN DASA"/>
    <property type="match status" value="1"/>
</dbReference>
<dbReference type="InterPro" id="IPR006059">
    <property type="entry name" value="SBP"/>
</dbReference>
<feature type="chain" id="PRO_5004788990" evidence="1">
    <location>
        <begin position="25"/>
        <end position="415"/>
    </location>
</feature>
<evidence type="ECO:0000256" key="1">
    <source>
        <dbReference type="SAM" id="SignalP"/>
    </source>
</evidence>
<evidence type="ECO:0000313" key="2">
    <source>
        <dbReference type="EMBL" id="AHF26612.1"/>
    </source>
</evidence>
<dbReference type="EMBL" id="KC246928">
    <property type="protein sequence ID" value="AHF26612.1"/>
    <property type="molecule type" value="Genomic_DNA"/>
</dbReference>
<dbReference type="AlphaFoldDB" id="W0FUE1"/>
<reference evidence="2" key="1">
    <citation type="journal article" date="2013" name="PLoS ONE">
        <title>Metagenomic insights into the carbohydrate-active enzymes carried by the microorganisms adhering to solid digesta in the rumen of cows.</title>
        <authorList>
            <person name="Wang L."/>
            <person name="Hatem A."/>
            <person name="Catalyurek U.V."/>
            <person name="Morrison M."/>
            <person name="Yu Z."/>
        </authorList>
    </citation>
    <scope>NUCLEOTIDE SEQUENCE</scope>
</reference>